<dbReference type="PANTHER" id="PTHR30482:SF4">
    <property type="entry name" value="SLR1201 PROTEIN"/>
    <property type="match status" value="1"/>
</dbReference>
<keyword evidence="8" id="KW-1185">Reference proteome</keyword>
<accession>A0ABU0W0W0</accession>
<evidence type="ECO:0000256" key="4">
    <source>
        <dbReference type="ARBA" id="ARBA00022989"/>
    </source>
</evidence>
<feature type="transmembrane region" description="Helical" evidence="6">
    <location>
        <begin position="6"/>
        <end position="24"/>
    </location>
</feature>
<feature type="transmembrane region" description="Helical" evidence="6">
    <location>
        <begin position="84"/>
        <end position="104"/>
    </location>
</feature>
<evidence type="ECO:0000256" key="5">
    <source>
        <dbReference type="ARBA" id="ARBA00023136"/>
    </source>
</evidence>
<keyword evidence="2" id="KW-1003">Cell membrane</keyword>
<proteinExistence type="predicted"/>
<feature type="transmembrane region" description="Helical" evidence="6">
    <location>
        <begin position="111"/>
        <end position="129"/>
    </location>
</feature>
<evidence type="ECO:0000256" key="6">
    <source>
        <dbReference type="SAM" id="Phobius"/>
    </source>
</evidence>
<comment type="caution">
    <text evidence="7">The sequence shown here is derived from an EMBL/GenBank/DDBJ whole genome shotgun (WGS) entry which is preliminary data.</text>
</comment>
<protein>
    <submittedName>
        <fullName evidence="7">Branched-chain amino acid ABC transporter permease</fullName>
    </submittedName>
</protein>
<name>A0ABU0W0W0_9RHOB</name>
<dbReference type="InterPro" id="IPR043428">
    <property type="entry name" value="LivM-like"/>
</dbReference>
<keyword evidence="3 6" id="KW-0812">Transmembrane</keyword>
<dbReference type="Proteomes" id="UP001239680">
    <property type="component" value="Unassembled WGS sequence"/>
</dbReference>
<evidence type="ECO:0000313" key="7">
    <source>
        <dbReference type="EMBL" id="MDQ2067651.1"/>
    </source>
</evidence>
<dbReference type="CDD" id="cd06581">
    <property type="entry name" value="TM_PBP1_LivM_like"/>
    <property type="match status" value="1"/>
</dbReference>
<evidence type="ECO:0000256" key="3">
    <source>
        <dbReference type="ARBA" id="ARBA00022692"/>
    </source>
</evidence>
<feature type="transmembrane region" description="Helical" evidence="6">
    <location>
        <begin position="243"/>
        <end position="269"/>
    </location>
</feature>
<dbReference type="Pfam" id="PF02653">
    <property type="entry name" value="BPD_transp_2"/>
    <property type="match status" value="1"/>
</dbReference>
<keyword evidence="4 6" id="KW-1133">Transmembrane helix</keyword>
<sequence>MTGGRIWALHLAVLVALLAAGLLLPGYHSTNLARILVLATFALGYNLAFGYTGLLSLGHAMFFAAGMYGAGLPAWHWGWEAGPALLTGAAAGGLLALLAGSLALRTAGVSFMIVTLMFAQAFALSLLYFSDWTGGDDGFAVPTTARLVFGHALSADVPRFLAAWGVFALGLVIALALVCSRFGRVMVALRENEERARMLGINPYRAKLQVLVISGIYSGVAGAAYALLFGYVGSSFASIQYSILPMLYVLLGGAGTVLGGVIGAAGIFYLTEWATALTSAWLFLVGLALVVLVLFLPKGVLGWVRAKLWRNLP</sequence>
<evidence type="ECO:0000256" key="1">
    <source>
        <dbReference type="ARBA" id="ARBA00004651"/>
    </source>
</evidence>
<dbReference type="EMBL" id="JAVDBT010000015">
    <property type="protein sequence ID" value="MDQ2067651.1"/>
    <property type="molecule type" value="Genomic_DNA"/>
</dbReference>
<dbReference type="RefSeq" id="WP_306681359.1">
    <property type="nucleotide sequence ID" value="NZ_JAVDBT010000015.1"/>
</dbReference>
<comment type="subcellular location">
    <subcellularLocation>
        <location evidence="1">Cell membrane</location>
        <topology evidence="1">Multi-pass membrane protein</topology>
    </subcellularLocation>
</comment>
<gene>
    <name evidence="7" type="ORF">Q9295_14840</name>
</gene>
<feature type="transmembrane region" description="Helical" evidence="6">
    <location>
        <begin position="161"/>
        <end position="187"/>
    </location>
</feature>
<keyword evidence="5 6" id="KW-0472">Membrane</keyword>
<evidence type="ECO:0000313" key="8">
    <source>
        <dbReference type="Proteomes" id="UP001239680"/>
    </source>
</evidence>
<feature type="transmembrane region" description="Helical" evidence="6">
    <location>
        <begin position="208"/>
        <end position="231"/>
    </location>
</feature>
<evidence type="ECO:0000256" key="2">
    <source>
        <dbReference type="ARBA" id="ARBA00022475"/>
    </source>
</evidence>
<feature type="transmembrane region" description="Helical" evidence="6">
    <location>
        <begin position="36"/>
        <end position="64"/>
    </location>
</feature>
<organism evidence="7 8">
    <name type="scientific">Pseudogemmobacter lacusdianii</name>
    <dbReference type="NCBI Taxonomy" id="3069608"/>
    <lineage>
        <taxon>Bacteria</taxon>
        <taxon>Pseudomonadati</taxon>
        <taxon>Pseudomonadota</taxon>
        <taxon>Alphaproteobacteria</taxon>
        <taxon>Rhodobacterales</taxon>
        <taxon>Paracoccaceae</taxon>
        <taxon>Pseudogemmobacter</taxon>
    </lineage>
</organism>
<dbReference type="InterPro" id="IPR001851">
    <property type="entry name" value="ABC_transp_permease"/>
</dbReference>
<feature type="transmembrane region" description="Helical" evidence="6">
    <location>
        <begin position="281"/>
        <end position="304"/>
    </location>
</feature>
<dbReference type="PANTHER" id="PTHR30482">
    <property type="entry name" value="HIGH-AFFINITY BRANCHED-CHAIN AMINO ACID TRANSPORT SYSTEM PERMEASE"/>
    <property type="match status" value="1"/>
</dbReference>
<reference evidence="7 8" key="1">
    <citation type="submission" date="2023-08" db="EMBL/GenBank/DDBJ databases">
        <title>Characterization of two Paracoccaceae strains isolated from Phycosphere and proposal of Xinfangfangia lacusdiani sp. nov.</title>
        <authorList>
            <person name="Deng Y."/>
            <person name="Zhang Y.Q."/>
        </authorList>
    </citation>
    <scope>NUCLEOTIDE SEQUENCE [LARGE SCALE GENOMIC DNA]</scope>
    <source>
        <strain evidence="7 8">CPCC 101601</strain>
    </source>
</reference>